<sequence length="138" mass="14647">MAIKSATPYLVFGGKAEEAIAFYSSALGAKVHALQRFGDMVPNCPDALKKRVMHAVLQFDSGATLMLSDGSPEDRPTPGSSTHVALDIDSAAQGRAAFEALSKGGTVTQPLIDAPWGALFGSLQDRYGIRWMFNSAKT</sequence>
<evidence type="ECO:0000313" key="2">
    <source>
        <dbReference type="EMBL" id="QSQ17568.1"/>
    </source>
</evidence>
<dbReference type="InterPro" id="IPR004360">
    <property type="entry name" value="Glyas_Fos-R_dOase_dom"/>
</dbReference>
<proteinExistence type="predicted"/>
<dbReference type="RefSeq" id="WP_206719187.1">
    <property type="nucleotide sequence ID" value="NZ_CP071091.1"/>
</dbReference>
<organism evidence="2 3">
    <name type="scientific">Myxococcus landrumensis</name>
    <dbReference type="NCBI Taxonomy" id="2813577"/>
    <lineage>
        <taxon>Bacteria</taxon>
        <taxon>Pseudomonadati</taxon>
        <taxon>Myxococcota</taxon>
        <taxon>Myxococcia</taxon>
        <taxon>Myxococcales</taxon>
        <taxon>Cystobacterineae</taxon>
        <taxon>Myxococcaceae</taxon>
        <taxon>Myxococcus</taxon>
    </lineage>
</organism>
<dbReference type="SUPFAM" id="SSF54593">
    <property type="entry name" value="Glyoxalase/Bleomycin resistance protein/Dihydroxybiphenyl dioxygenase"/>
    <property type="match status" value="1"/>
</dbReference>
<dbReference type="PANTHER" id="PTHR33990">
    <property type="entry name" value="PROTEIN YJDN-RELATED"/>
    <property type="match status" value="1"/>
</dbReference>
<evidence type="ECO:0000313" key="3">
    <source>
        <dbReference type="Proteomes" id="UP000663090"/>
    </source>
</evidence>
<keyword evidence="3" id="KW-1185">Reference proteome</keyword>
<name>A0ABX7NFX6_9BACT</name>
<dbReference type="InterPro" id="IPR028973">
    <property type="entry name" value="PhnB-like"/>
</dbReference>
<dbReference type="CDD" id="cd06588">
    <property type="entry name" value="PhnB_like"/>
    <property type="match status" value="1"/>
</dbReference>
<gene>
    <name evidence="2" type="ORF">JY572_16670</name>
</gene>
<dbReference type="Proteomes" id="UP000663090">
    <property type="component" value="Chromosome"/>
</dbReference>
<dbReference type="Gene3D" id="3.10.180.10">
    <property type="entry name" value="2,3-Dihydroxybiphenyl 1,2-Dioxygenase, domain 1"/>
    <property type="match status" value="1"/>
</dbReference>
<dbReference type="Pfam" id="PF00903">
    <property type="entry name" value="Glyoxalase"/>
    <property type="match status" value="1"/>
</dbReference>
<protein>
    <submittedName>
        <fullName evidence="2">VOC family protein</fullName>
    </submittedName>
</protein>
<evidence type="ECO:0000259" key="1">
    <source>
        <dbReference type="Pfam" id="PF00903"/>
    </source>
</evidence>
<dbReference type="EMBL" id="CP071091">
    <property type="protein sequence ID" value="QSQ17568.1"/>
    <property type="molecule type" value="Genomic_DNA"/>
</dbReference>
<feature type="domain" description="Glyoxalase/fosfomycin resistance/dioxygenase" evidence="1">
    <location>
        <begin position="10"/>
        <end position="133"/>
    </location>
</feature>
<reference evidence="2 3" key="1">
    <citation type="submission" date="2021-02" db="EMBL/GenBank/DDBJ databases">
        <title>De Novo genome assembly of isolated myxobacteria.</title>
        <authorList>
            <person name="Stevens D.C."/>
        </authorList>
    </citation>
    <scope>NUCLEOTIDE SEQUENCE [LARGE SCALE GENOMIC DNA]</scope>
    <source>
        <strain evidence="2 3">SCHIC003</strain>
    </source>
</reference>
<dbReference type="InterPro" id="IPR029068">
    <property type="entry name" value="Glyas_Bleomycin-R_OHBP_Dase"/>
</dbReference>
<dbReference type="PANTHER" id="PTHR33990:SF1">
    <property type="entry name" value="PROTEIN YJDN"/>
    <property type="match status" value="1"/>
</dbReference>
<accession>A0ABX7NFX6</accession>